<evidence type="ECO:0000313" key="17">
    <source>
        <dbReference type="Proteomes" id="UP000719412"/>
    </source>
</evidence>
<feature type="domain" description="ABC transmembrane type-1" evidence="15">
    <location>
        <begin position="415"/>
        <end position="464"/>
    </location>
</feature>
<evidence type="ECO:0000256" key="3">
    <source>
        <dbReference type="ARBA" id="ARBA00022475"/>
    </source>
</evidence>
<keyword evidence="7" id="KW-1133">Transmembrane helix</keyword>
<dbReference type="GO" id="GO:0140359">
    <property type="term" value="F:ABC-type transporter activity"/>
    <property type="evidence" value="ECO:0007669"/>
    <property type="project" value="InterPro"/>
</dbReference>
<dbReference type="InterPro" id="IPR017871">
    <property type="entry name" value="ABC_transporter-like_CS"/>
</dbReference>
<keyword evidence="17" id="KW-1185">Reference proteome</keyword>
<evidence type="ECO:0000313" key="16">
    <source>
        <dbReference type="EMBL" id="KAH0809267.1"/>
    </source>
</evidence>
<dbReference type="GO" id="GO:0005524">
    <property type="term" value="F:ATP binding"/>
    <property type="evidence" value="ECO:0007669"/>
    <property type="project" value="UniProtKB-KW"/>
</dbReference>
<keyword evidence="4" id="KW-0812">Transmembrane</keyword>
<dbReference type="Pfam" id="PF04908">
    <property type="entry name" value="SH3BGR"/>
    <property type="match status" value="1"/>
</dbReference>
<dbReference type="InterPro" id="IPR027417">
    <property type="entry name" value="P-loop_NTPase"/>
</dbReference>
<evidence type="ECO:0000256" key="9">
    <source>
        <dbReference type="ARBA" id="ARBA00041016"/>
    </source>
</evidence>
<dbReference type="SUPFAM" id="SSF90123">
    <property type="entry name" value="ABC transporter transmembrane region"/>
    <property type="match status" value="1"/>
</dbReference>
<dbReference type="Gene3D" id="3.40.50.300">
    <property type="entry name" value="P-loop containing nucleotide triphosphate hydrolases"/>
    <property type="match status" value="1"/>
</dbReference>
<reference evidence="16" key="2">
    <citation type="submission" date="2021-08" db="EMBL/GenBank/DDBJ databases">
        <authorList>
            <person name="Eriksson T."/>
        </authorList>
    </citation>
    <scope>NUCLEOTIDE SEQUENCE</scope>
    <source>
        <strain evidence="16">Stoneville</strain>
        <tissue evidence="16">Whole head</tissue>
    </source>
</reference>
<protein>
    <recommendedName>
        <fullName evidence="9">Iron-sulfur clusters transporter ABCB7, mitochondrial</fullName>
    </recommendedName>
    <alternativeName>
        <fullName evidence="10">ATP-binding cassette sub-family B member 7, mitochondrial</fullName>
    </alternativeName>
</protein>
<feature type="region of interest" description="Disordered" evidence="13">
    <location>
        <begin position="121"/>
        <end position="140"/>
    </location>
</feature>
<evidence type="ECO:0000256" key="10">
    <source>
        <dbReference type="ARBA" id="ARBA00042945"/>
    </source>
</evidence>
<dbReference type="FunFam" id="3.40.50.300:FF:000221">
    <property type="entry name" value="Multidrug ABC transporter ATP-binding protein"/>
    <property type="match status" value="1"/>
</dbReference>
<feature type="compositionally biased region" description="Polar residues" evidence="13">
    <location>
        <begin position="334"/>
        <end position="343"/>
    </location>
</feature>
<feature type="compositionally biased region" description="Basic and acidic residues" evidence="13">
    <location>
        <begin position="1149"/>
        <end position="1161"/>
    </location>
</feature>
<keyword evidence="12" id="KW-0175">Coiled coil</keyword>
<organism evidence="16 17">
    <name type="scientific">Tenebrio molitor</name>
    <name type="common">Yellow mealworm beetle</name>
    <dbReference type="NCBI Taxonomy" id="7067"/>
    <lineage>
        <taxon>Eukaryota</taxon>
        <taxon>Metazoa</taxon>
        <taxon>Ecdysozoa</taxon>
        <taxon>Arthropoda</taxon>
        <taxon>Hexapoda</taxon>
        <taxon>Insecta</taxon>
        <taxon>Pterygota</taxon>
        <taxon>Neoptera</taxon>
        <taxon>Endopterygota</taxon>
        <taxon>Coleoptera</taxon>
        <taxon>Polyphaga</taxon>
        <taxon>Cucujiformia</taxon>
        <taxon>Tenebrionidae</taxon>
        <taxon>Tenebrio</taxon>
    </lineage>
</organism>
<feature type="region of interest" description="Disordered" evidence="13">
    <location>
        <begin position="330"/>
        <end position="415"/>
    </location>
</feature>
<feature type="domain" description="ABC transporter" evidence="14">
    <location>
        <begin position="500"/>
        <end position="718"/>
    </location>
</feature>
<dbReference type="Gene3D" id="3.40.30.10">
    <property type="entry name" value="Glutaredoxin"/>
    <property type="match status" value="1"/>
</dbReference>
<gene>
    <name evidence="16" type="ORF">GEV33_013525</name>
</gene>
<evidence type="ECO:0000259" key="15">
    <source>
        <dbReference type="PROSITE" id="PS50929"/>
    </source>
</evidence>
<dbReference type="GO" id="GO:0005743">
    <property type="term" value="C:mitochondrial inner membrane"/>
    <property type="evidence" value="ECO:0007669"/>
    <property type="project" value="TreeGrafter"/>
</dbReference>
<feature type="region of interest" description="Disordered" evidence="13">
    <location>
        <begin position="54"/>
        <end position="109"/>
    </location>
</feature>
<dbReference type="SUPFAM" id="SSF52833">
    <property type="entry name" value="Thioredoxin-like"/>
    <property type="match status" value="1"/>
</dbReference>
<keyword evidence="6" id="KW-0067">ATP-binding</keyword>
<evidence type="ECO:0000256" key="13">
    <source>
        <dbReference type="SAM" id="MobiDB-lite"/>
    </source>
</evidence>
<feature type="region of interest" description="Disordered" evidence="13">
    <location>
        <begin position="986"/>
        <end position="1028"/>
    </location>
</feature>
<feature type="region of interest" description="Disordered" evidence="13">
    <location>
        <begin position="1139"/>
        <end position="1161"/>
    </location>
</feature>
<dbReference type="InterPro" id="IPR011527">
    <property type="entry name" value="ABC1_TM_dom"/>
</dbReference>
<dbReference type="PROSITE" id="PS50929">
    <property type="entry name" value="ABC_TM1F"/>
    <property type="match status" value="1"/>
</dbReference>
<evidence type="ECO:0000256" key="5">
    <source>
        <dbReference type="ARBA" id="ARBA00022741"/>
    </source>
</evidence>
<dbReference type="InterPro" id="IPR036640">
    <property type="entry name" value="ABC1_TM_sf"/>
</dbReference>
<dbReference type="GO" id="GO:0006879">
    <property type="term" value="P:intracellular iron ion homeostasis"/>
    <property type="evidence" value="ECO:0007669"/>
    <property type="project" value="TreeGrafter"/>
</dbReference>
<feature type="compositionally biased region" description="Basic and acidic residues" evidence="13">
    <location>
        <begin position="986"/>
        <end position="995"/>
    </location>
</feature>
<feature type="compositionally biased region" description="Acidic residues" evidence="13">
    <location>
        <begin position="404"/>
        <end position="415"/>
    </location>
</feature>
<dbReference type="Pfam" id="PF00005">
    <property type="entry name" value="ABC_tran"/>
    <property type="match status" value="1"/>
</dbReference>
<dbReference type="AlphaFoldDB" id="A0A8J6H8C8"/>
<sequence>MSGNGYGYYYPPSAQNFPVAYGFVYSVLSRIQTRPGASGQLSNSSIITIRLHGTVGMPGESKPQSPAKKPDAVSTNEQTNNERNDLESTTVSDLTEPQSSVVSETNSVQSELDLSVVKQEINSSDDECTSERKTLPKDYESPFMAGSINIAFEQHRPMIKKEIKRETEEESDTLSPLSFTENDTNFRKNDSFIGRISQVQANGSKVQIKTEPGNYEAAATVKSERDDEDDSSDDDCGGGIGDVVKKRQQRVLLILDSKNVQYEVIDIAEPENEGLKDFMQTNCTSPGATISDPNPRHPLPPQIFNDDDYCGDYDQFDLANEVDEMEKFLKLEPSDSTPLTSNAELKLDNGEIHSEDVPKEANETKDAKEEESKDENVPDNNESKSDAVDAKVENGDENEKNNEQEDEEEEAEEDAALSGIMVLAAHEIIKGNMTVGDLVMVNGLLFQLSVPLGFLGSVYREVRQALIDMQTMFTLMTMDSAIKSKAHAPYLHVDSKTSNIRFENVSFEYAPGKEILKDLSFTIPPVVRLLYRFYEPTSGRILIGNQDIRDVELESLRRAISIVPQDSVLFHDTIKHNLHYGDLCATEEEVINSAKMAEIHDSIVKWPQGYETEVGERGLKLSGGEKQRVAIARAILKNSPILVFDEATSSLDSLTEHNILEALRRATQGRTSICIAHRLSTVMDADEILVLENGRVSETGSHEILLQNPNSLYSKLWKAQNHQGFTSEAKKSLKEVIRENQALKTLQKRQDRALSKYEGANAELPRLIQSHEEEIRFLTEKNKLLRKNVKEINDQLKHKSDELQSLQEQLKHYEKLDKDKHLLEREKLIEELEDVKVKLQKADSEIVMLNRKLTLESKTSKQRLNLEIAKHKQCQKELAQSLTENDRLTKIVESKEKSLGTNGRKRFSNLAQRQSTSLISLSDTKSANLTDDLNLTCDKHVLTPATPVTDVKLEPIIQAKRDECQVQVAKQYRGILKCPSENVRARLSADSRKDVDDEPPSMDKMSLSGSDTSNEKELKSRPTSSQKLEKIEMNLQNTIRKIEDNKNLDDFNKRLGDYCLKAIDSVKNYNEVIETHKENLEHVKEDTDKIVETFKDAESMELKLKRTHLMSFDPNDLTEDNLDFVSQILKEEAEFQAKYQESNKNGNVKKKEPTVGPNDKKKLLATLRAIDNGDSIDSFESGSQKKSQLMKELFGDIAD</sequence>
<evidence type="ECO:0000256" key="12">
    <source>
        <dbReference type="SAM" id="Coils"/>
    </source>
</evidence>
<evidence type="ECO:0000256" key="8">
    <source>
        <dbReference type="ARBA" id="ARBA00023136"/>
    </source>
</evidence>
<evidence type="ECO:0000256" key="7">
    <source>
        <dbReference type="ARBA" id="ARBA00022989"/>
    </source>
</evidence>
<dbReference type="EMBL" id="JABDTM020028240">
    <property type="protein sequence ID" value="KAH0809267.1"/>
    <property type="molecule type" value="Genomic_DNA"/>
</dbReference>
<dbReference type="InterPro" id="IPR006993">
    <property type="entry name" value="Glut_rich_SH3-bd"/>
</dbReference>
<comment type="subcellular location">
    <subcellularLocation>
        <location evidence="1">Cell membrane</location>
        <topology evidence="1">Multi-pass membrane protein</topology>
    </subcellularLocation>
</comment>
<evidence type="ECO:0000256" key="2">
    <source>
        <dbReference type="ARBA" id="ARBA00022448"/>
    </source>
</evidence>
<dbReference type="InterPro" id="IPR039421">
    <property type="entry name" value="Type_1_exporter"/>
</dbReference>
<dbReference type="Proteomes" id="UP000719412">
    <property type="component" value="Unassembled WGS sequence"/>
</dbReference>
<dbReference type="PANTHER" id="PTHR24221">
    <property type="entry name" value="ATP-BINDING CASSETTE SUB-FAMILY B"/>
    <property type="match status" value="1"/>
</dbReference>
<dbReference type="PROSITE" id="PS50893">
    <property type="entry name" value="ABC_TRANSPORTER_2"/>
    <property type="match status" value="1"/>
</dbReference>
<dbReference type="InterPro" id="IPR003439">
    <property type="entry name" value="ABC_transporter-like_ATP-bd"/>
</dbReference>
<feature type="coiled-coil region" evidence="12">
    <location>
        <begin position="743"/>
        <end position="852"/>
    </location>
</feature>
<feature type="compositionally biased region" description="Basic and acidic residues" evidence="13">
    <location>
        <begin position="345"/>
        <end position="403"/>
    </location>
</feature>
<comment type="catalytic activity">
    <reaction evidence="11">
        <text>(glutathione)4[2Fe(III)-2S] cluster(in) + ATP + H2O = (glutathione)4[2Fe(III)-2S] cluster(out) + ADP + phosphate + H(+)</text>
        <dbReference type="Rhea" id="RHEA:67028"/>
        <dbReference type="ChEBI" id="CHEBI:15377"/>
        <dbReference type="ChEBI" id="CHEBI:15378"/>
        <dbReference type="ChEBI" id="CHEBI:30616"/>
        <dbReference type="ChEBI" id="CHEBI:43474"/>
        <dbReference type="ChEBI" id="CHEBI:167627"/>
        <dbReference type="ChEBI" id="CHEBI:456216"/>
    </reaction>
    <physiologicalReaction direction="left-to-right" evidence="11">
        <dbReference type="Rhea" id="RHEA:67029"/>
    </physiologicalReaction>
</comment>
<dbReference type="Pfam" id="PF15619">
    <property type="entry name" value="Lebercilin"/>
    <property type="match status" value="1"/>
</dbReference>
<reference evidence="16" key="1">
    <citation type="journal article" date="2020" name="J Insects Food Feed">
        <title>The yellow mealworm (Tenebrio molitor) genome: a resource for the emerging insects as food and feed industry.</title>
        <authorList>
            <person name="Eriksson T."/>
            <person name="Andere A."/>
            <person name="Kelstrup H."/>
            <person name="Emery V."/>
            <person name="Picard C."/>
        </authorList>
    </citation>
    <scope>NUCLEOTIDE SEQUENCE</scope>
    <source>
        <strain evidence="16">Stoneville</strain>
        <tissue evidence="16">Whole head</tissue>
    </source>
</reference>
<evidence type="ECO:0000259" key="14">
    <source>
        <dbReference type="PROSITE" id="PS50893"/>
    </source>
</evidence>
<name>A0A8J6H8C8_TENMO</name>
<dbReference type="GO" id="GO:0016887">
    <property type="term" value="F:ATP hydrolysis activity"/>
    <property type="evidence" value="ECO:0007669"/>
    <property type="project" value="InterPro"/>
</dbReference>
<feature type="compositionally biased region" description="Basic and acidic residues" evidence="13">
    <location>
        <begin position="129"/>
        <end position="140"/>
    </location>
</feature>
<dbReference type="GO" id="GO:0005886">
    <property type="term" value="C:plasma membrane"/>
    <property type="evidence" value="ECO:0007669"/>
    <property type="project" value="UniProtKB-SubCell"/>
</dbReference>
<feature type="compositionally biased region" description="Polar residues" evidence="13">
    <location>
        <begin position="87"/>
        <end position="109"/>
    </location>
</feature>
<evidence type="ECO:0000256" key="11">
    <source>
        <dbReference type="ARBA" id="ARBA00048046"/>
    </source>
</evidence>
<feature type="region of interest" description="Disordered" evidence="13">
    <location>
        <begin position="219"/>
        <end position="241"/>
    </location>
</feature>
<keyword evidence="2" id="KW-0813">Transport</keyword>
<evidence type="ECO:0000256" key="4">
    <source>
        <dbReference type="ARBA" id="ARBA00022692"/>
    </source>
</evidence>
<dbReference type="SUPFAM" id="SSF52540">
    <property type="entry name" value="P-loop containing nucleoside triphosphate hydrolases"/>
    <property type="match status" value="1"/>
</dbReference>
<keyword evidence="3" id="KW-1003">Cell membrane</keyword>
<comment type="caution">
    <text evidence="16">The sequence shown here is derived from an EMBL/GenBank/DDBJ whole genome shotgun (WGS) entry which is preliminary data.</text>
</comment>
<accession>A0A8J6H8C8</accession>
<keyword evidence="5" id="KW-0547">Nucleotide-binding</keyword>
<dbReference type="InterPro" id="IPR036249">
    <property type="entry name" value="Thioredoxin-like_sf"/>
</dbReference>
<feature type="compositionally biased region" description="Acidic residues" evidence="13">
    <location>
        <begin position="226"/>
        <end position="236"/>
    </location>
</feature>
<dbReference type="InterPro" id="IPR028933">
    <property type="entry name" value="Lebercilin_dom"/>
</dbReference>
<keyword evidence="8" id="KW-0472">Membrane</keyword>
<dbReference type="PANTHER" id="PTHR24221:SF402">
    <property type="entry name" value="IRON-SULFUR CLUSTERS TRANSPORTER ABCB7, MITOCHONDRIAL"/>
    <property type="match status" value="1"/>
</dbReference>
<proteinExistence type="predicted"/>
<dbReference type="PROSITE" id="PS00211">
    <property type="entry name" value="ABC_TRANSPORTER_1"/>
    <property type="match status" value="1"/>
</dbReference>
<evidence type="ECO:0000256" key="6">
    <source>
        <dbReference type="ARBA" id="ARBA00022840"/>
    </source>
</evidence>
<dbReference type="Gene3D" id="1.20.1560.10">
    <property type="entry name" value="ABC transporter type 1, transmembrane domain"/>
    <property type="match status" value="1"/>
</dbReference>
<evidence type="ECO:0000256" key="1">
    <source>
        <dbReference type="ARBA" id="ARBA00004651"/>
    </source>
</evidence>